<comment type="similarity">
    <text evidence="1">Belongs to the carbohydrate kinase pfkB family.</text>
</comment>
<dbReference type="InterPro" id="IPR002173">
    <property type="entry name" value="Carboh/pur_kinase_PfkB_CS"/>
</dbReference>
<dbReference type="GO" id="GO:0044281">
    <property type="term" value="P:small molecule metabolic process"/>
    <property type="evidence" value="ECO:0007669"/>
    <property type="project" value="UniProtKB-ARBA"/>
</dbReference>
<dbReference type="NCBIfam" id="TIGR03168">
    <property type="entry name" value="1-PFK"/>
    <property type="match status" value="1"/>
</dbReference>
<dbReference type="STRING" id="1121301.SAMN02745912_02183"/>
<keyword evidence="4 8" id="KW-0418">Kinase</keyword>
<dbReference type="GO" id="GO:2001059">
    <property type="term" value="P:D-tagatose 6-phosphate catabolic process"/>
    <property type="evidence" value="ECO:0007669"/>
    <property type="project" value="UniProtKB-UniPathway"/>
</dbReference>
<evidence type="ECO:0000256" key="5">
    <source>
        <dbReference type="ARBA" id="ARBA00022840"/>
    </source>
</evidence>
<proteinExistence type="inferred from homology"/>
<dbReference type="GO" id="GO:0008662">
    <property type="term" value="F:1-phosphofructokinase activity"/>
    <property type="evidence" value="ECO:0007669"/>
    <property type="project" value="UniProtKB-UniRule"/>
</dbReference>
<dbReference type="InterPro" id="IPR029056">
    <property type="entry name" value="Ribokinase-like"/>
</dbReference>
<evidence type="ECO:0000256" key="8">
    <source>
        <dbReference type="RuleBase" id="RU003704"/>
    </source>
</evidence>
<dbReference type="FunFam" id="3.40.1190.20:FF:000001">
    <property type="entry name" value="Phosphofructokinase"/>
    <property type="match status" value="1"/>
</dbReference>
<dbReference type="PANTHER" id="PTHR46566">
    <property type="entry name" value="1-PHOSPHOFRUCTOKINASE-RELATED"/>
    <property type="match status" value="1"/>
</dbReference>
<keyword evidence="3 7" id="KW-0547">Nucleotide-binding</keyword>
<dbReference type="Proteomes" id="UP000184465">
    <property type="component" value="Unassembled WGS sequence"/>
</dbReference>
<dbReference type="InterPro" id="IPR002139">
    <property type="entry name" value="Ribo/fructo_kinase"/>
</dbReference>
<evidence type="ECO:0000256" key="9">
    <source>
        <dbReference type="RuleBase" id="RU369061"/>
    </source>
</evidence>
<evidence type="ECO:0000256" key="4">
    <source>
        <dbReference type="ARBA" id="ARBA00022777"/>
    </source>
</evidence>
<dbReference type="GO" id="GO:0005524">
    <property type="term" value="F:ATP binding"/>
    <property type="evidence" value="ECO:0007669"/>
    <property type="project" value="UniProtKB-UniRule"/>
</dbReference>
<dbReference type="PANTHER" id="PTHR46566:SF5">
    <property type="entry name" value="1-PHOSPHOFRUCTOKINASE"/>
    <property type="match status" value="1"/>
</dbReference>
<keyword evidence="7" id="KW-0423">Lactose metabolism</keyword>
<dbReference type="EC" id="2.7.1.144" evidence="7"/>
<gene>
    <name evidence="11" type="ORF">SAMN02745912_02183</name>
</gene>
<dbReference type="Gene3D" id="3.40.1190.20">
    <property type="match status" value="1"/>
</dbReference>
<keyword evidence="2 7" id="KW-0808">Transferase</keyword>
<dbReference type="GO" id="GO:0005829">
    <property type="term" value="C:cytosol"/>
    <property type="evidence" value="ECO:0007669"/>
    <property type="project" value="TreeGrafter"/>
</dbReference>
<protein>
    <recommendedName>
        <fullName evidence="7">Tagatose-6-phosphate kinase</fullName>
        <ecNumber evidence="7">2.7.1.144</ecNumber>
    </recommendedName>
</protein>
<evidence type="ECO:0000256" key="2">
    <source>
        <dbReference type="ARBA" id="ARBA00022679"/>
    </source>
</evidence>
<dbReference type="PROSITE" id="PS00584">
    <property type="entry name" value="PFKB_KINASES_2"/>
    <property type="match status" value="1"/>
</dbReference>
<dbReference type="EMBL" id="FRAG01000024">
    <property type="protein sequence ID" value="SHK07871.1"/>
    <property type="molecule type" value="Genomic_DNA"/>
</dbReference>
<sequence length="311" mass="33988">MIATITLNPSLDKRYIIENFKKNGVFRVKEMSETAGGKGLNVAKVVKLLGEPVAVSGLIGGKNGDIIEEKLMNLGITNEFVKIKGETRSCIAILSNDLSQTEILEAGPSISQEETERFLKKYDEMIKRTTIICASGSIPQNVPSSVYRELISRAKNNNVKFLLDTSGKALKEGIKALPYLIKPNKDELIELTNVEIKSEKDILNSGIKLVQKGIEVVVISLGGEGCIVFNKDRIYKTLLPKVEVVNPVGSGDSMVAGFAVALEKGYSFKKMIKFASAVGTANAMEHETGKVSKDVVEDLMNKIEIEEIINH</sequence>
<dbReference type="PROSITE" id="PS00583">
    <property type="entry name" value="PFKB_KINASES_1"/>
    <property type="match status" value="1"/>
</dbReference>
<evidence type="ECO:0000256" key="7">
    <source>
        <dbReference type="PIRNR" id="PIRNR000535"/>
    </source>
</evidence>
<evidence type="ECO:0000259" key="10">
    <source>
        <dbReference type="Pfam" id="PF00294"/>
    </source>
</evidence>
<feature type="domain" description="Carbohydrate kinase PfkB" evidence="10">
    <location>
        <begin position="19"/>
        <end position="289"/>
    </location>
</feature>
<evidence type="ECO:0000256" key="3">
    <source>
        <dbReference type="ARBA" id="ARBA00022741"/>
    </source>
</evidence>
<reference evidence="12" key="1">
    <citation type="submission" date="2016-11" db="EMBL/GenBank/DDBJ databases">
        <authorList>
            <person name="Varghese N."/>
            <person name="Submissions S."/>
        </authorList>
    </citation>
    <scope>NUCLEOTIDE SEQUENCE [LARGE SCALE GENOMIC DNA]</scope>
    <source>
        <strain evidence="12">DSM 15212 / CIP 107654 / DViRD3</strain>
    </source>
</reference>
<organism evidence="11 12">
    <name type="scientific">Paramaledivibacter caminithermalis (strain DSM 15212 / CIP 107654 / DViRD3)</name>
    <name type="common">Clostridium caminithermale</name>
    <dbReference type="NCBI Taxonomy" id="1121301"/>
    <lineage>
        <taxon>Bacteria</taxon>
        <taxon>Bacillati</taxon>
        <taxon>Bacillota</taxon>
        <taxon>Clostridia</taxon>
        <taxon>Peptostreptococcales</taxon>
        <taxon>Caminicellaceae</taxon>
        <taxon>Paramaledivibacter</taxon>
    </lineage>
</organism>
<dbReference type="SUPFAM" id="SSF53613">
    <property type="entry name" value="Ribokinase-like"/>
    <property type="match status" value="1"/>
</dbReference>
<dbReference type="NCBIfam" id="TIGR03828">
    <property type="entry name" value="pfkB"/>
    <property type="match status" value="1"/>
</dbReference>
<dbReference type="Pfam" id="PF00294">
    <property type="entry name" value="PfkB"/>
    <property type="match status" value="1"/>
</dbReference>
<dbReference type="OrthoDB" id="9801219at2"/>
<dbReference type="UniPathway" id="UPA00704">
    <property type="reaction ID" value="UER00715"/>
</dbReference>
<comment type="catalytic activity">
    <reaction evidence="7">
        <text>D-tagatofuranose 6-phosphate + ATP = D-tagatofuranose 1,6-bisphosphate + ADP + H(+)</text>
        <dbReference type="Rhea" id="RHEA:12420"/>
        <dbReference type="ChEBI" id="CHEBI:15378"/>
        <dbReference type="ChEBI" id="CHEBI:30616"/>
        <dbReference type="ChEBI" id="CHEBI:58694"/>
        <dbReference type="ChEBI" id="CHEBI:58695"/>
        <dbReference type="ChEBI" id="CHEBI:456216"/>
        <dbReference type="EC" id="2.7.1.144"/>
    </reaction>
</comment>
<dbReference type="GO" id="GO:0005988">
    <property type="term" value="P:lactose metabolic process"/>
    <property type="evidence" value="ECO:0007669"/>
    <property type="project" value="UniProtKB-KW"/>
</dbReference>
<dbReference type="PRINTS" id="PR00990">
    <property type="entry name" value="RIBOKINASE"/>
</dbReference>
<comment type="pathway">
    <text evidence="7">Carbohydrate metabolism; D-tagatose 6-phosphate degradation; D-glyceraldehyde 3-phosphate and glycerone phosphate from D-tagatose 6-phosphate: step 1/2.</text>
</comment>
<evidence type="ECO:0000256" key="6">
    <source>
        <dbReference type="ARBA" id="ARBA00047745"/>
    </source>
</evidence>
<dbReference type="InterPro" id="IPR011611">
    <property type="entry name" value="PfkB_dom"/>
</dbReference>
<dbReference type="AlphaFoldDB" id="A0A1M6PIV3"/>
<comment type="function">
    <text evidence="9">Catalyzes the ATP-dependent phosphorylation of fructose-l-phosphate to fructose-l,6-bisphosphate.</text>
</comment>
<dbReference type="InterPro" id="IPR017583">
    <property type="entry name" value="Tagatose/fructose_Pkinase"/>
</dbReference>
<evidence type="ECO:0000313" key="11">
    <source>
        <dbReference type="EMBL" id="SHK07871.1"/>
    </source>
</evidence>
<dbReference type="GO" id="GO:0016052">
    <property type="term" value="P:carbohydrate catabolic process"/>
    <property type="evidence" value="ECO:0007669"/>
    <property type="project" value="UniProtKB-ARBA"/>
</dbReference>
<dbReference type="GO" id="GO:0009024">
    <property type="term" value="F:tagatose-6-phosphate kinase activity"/>
    <property type="evidence" value="ECO:0007669"/>
    <property type="project" value="UniProtKB-EC"/>
</dbReference>
<keyword evidence="12" id="KW-1185">Reference proteome</keyword>
<keyword evidence="5 7" id="KW-0067">ATP-binding</keyword>
<dbReference type="CDD" id="cd01164">
    <property type="entry name" value="FruK_PfkB_like"/>
    <property type="match status" value="1"/>
</dbReference>
<evidence type="ECO:0000313" key="12">
    <source>
        <dbReference type="Proteomes" id="UP000184465"/>
    </source>
</evidence>
<comment type="catalytic activity">
    <reaction evidence="6 9">
        <text>beta-D-fructose 1-phosphate + ATP = beta-D-fructose 1,6-bisphosphate + ADP + H(+)</text>
        <dbReference type="Rhea" id="RHEA:14213"/>
        <dbReference type="ChEBI" id="CHEBI:15378"/>
        <dbReference type="ChEBI" id="CHEBI:30616"/>
        <dbReference type="ChEBI" id="CHEBI:32966"/>
        <dbReference type="ChEBI" id="CHEBI:138881"/>
        <dbReference type="ChEBI" id="CHEBI:456216"/>
        <dbReference type="EC" id="2.7.1.56"/>
    </reaction>
</comment>
<dbReference type="PIRSF" id="PIRSF000535">
    <property type="entry name" value="1PFK/6PFK/LacC"/>
    <property type="match status" value="1"/>
</dbReference>
<accession>A0A1M6PIV3</accession>
<name>A0A1M6PIV3_PARC5</name>
<dbReference type="RefSeq" id="WP_073149767.1">
    <property type="nucleotide sequence ID" value="NZ_FRAG01000024.1"/>
</dbReference>
<dbReference type="InterPro" id="IPR022463">
    <property type="entry name" value="1-PFruKinase"/>
</dbReference>
<comment type="similarity">
    <text evidence="7">Belongs to the carbohydrate kinase PfkB family. LacC subfamily.</text>
</comment>
<evidence type="ECO:0000256" key="1">
    <source>
        <dbReference type="ARBA" id="ARBA00005380"/>
    </source>
</evidence>